<protein>
    <submittedName>
        <fullName evidence="3">Nucleotide-diphospho-sugar transferase</fullName>
    </submittedName>
</protein>
<comment type="caution">
    <text evidence="3">The sequence shown here is derived from an EMBL/GenBank/DDBJ whole genome shotgun (WGS) entry which is preliminary data.</text>
</comment>
<keyword evidence="2" id="KW-1133">Transmembrane helix</keyword>
<dbReference type="GO" id="GO:0016740">
    <property type="term" value="F:transferase activity"/>
    <property type="evidence" value="ECO:0007669"/>
    <property type="project" value="UniProtKB-KW"/>
</dbReference>
<name>A0A9W9JX02_9EURO</name>
<evidence type="ECO:0000256" key="1">
    <source>
        <dbReference type="ARBA" id="ARBA00009003"/>
    </source>
</evidence>
<dbReference type="InterPro" id="IPR007577">
    <property type="entry name" value="GlycoTrfase_DXD_sugar-bd_CS"/>
</dbReference>
<dbReference type="InterPro" id="IPR029044">
    <property type="entry name" value="Nucleotide-diphossugar_trans"/>
</dbReference>
<evidence type="ECO:0000256" key="2">
    <source>
        <dbReference type="SAM" id="Phobius"/>
    </source>
</evidence>
<gene>
    <name evidence="3" type="ORF">NUU61_008731</name>
</gene>
<dbReference type="PANTHER" id="PTHR46830:SF2">
    <property type="entry name" value="ALPHA-1,4-N-ACETYLGLUCOSAMINYLTRANSFERASE"/>
    <property type="match status" value="1"/>
</dbReference>
<proteinExistence type="inferred from homology"/>
<dbReference type="Gene3D" id="3.90.550.20">
    <property type="match status" value="1"/>
</dbReference>
<keyword evidence="3" id="KW-0808">Transferase</keyword>
<evidence type="ECO:0000313" key="4">
    <source>
        <dbReference type="Proteomes" id="UP001141434"/>
    </source>
</evidence>
<reference evidence="3" key="2">
    <citation type="journal article" date="2023" name="IMA Fungus">
        <title>Comparative genomic study of the Penicillium genus elucidates a diverse pangenome and 15 lateral gene transfer events.</title>
        <authorList>
            <person name="Petersen C."/>
            <person name="Sorensen T."/>
            <person name="Nielsen M.R."/>
            <person name="Sondergaard T.E."/>
            <person name="Sorensen J.L."/>
            <person name="Fitzpatrick D.A."/>
            <person name="Frisvad J.C."/>
            <person name="Nielsen K.L."/>
        </authorList>
    </citation>
    <scope>NUCLEOTIDE SEQUENCE</scope>
    <source>
        <strain evidence="3">IBT 34128</strain>
    </source>
</reference>
<keyword evidence="4" id="KW-1185">Reference proteome</keyword>
<dbReference type="EMBL" id="JAPMSZ010000011">
    <property type="protein sequence ID" value="KAJ5084152.1"/>
    <property type="molecule type" value="Genomic_DNA"/>
</dbReference>
<dbReference type="RefSeq" id="XP_056507549.1">
    <property type="nucleotide sequence ID" value="XM_056659256.1"/>
</dbReference>
<keyword evidence="2" id="KW-0472">Membrane</keyword>
<evidence type="ECO:0000313" key="3">
    <source>
        <dbReference type="EMBL" id="KAJ5084152.1"/>
    </source>
</evidence>
<dbReference type="AlphaFoldDB" id="A0A9W9JX02"/>
<accession>A0A9W9JX02</accession>
<dbReference type="GO" id="GO:1901135">
    <property type="term" value="P:carbohydrate derivative metabolic process"/>
    <property type="evidence" value="ECO:0007669"/>
    <property type="project" value="UniProtKB-ARBA"/>
</dbReference>
<dbReference type="Proteomes" id="UP001141434">
    <property type="component" value="Unassembled WGS sequence"/>
</dbReference>
<organism evidence="3 4">
    <name type="scientific">Penicillium alfredii</name>
    <dbReference type="NCBI Taxonomy" id="1506179"/>
    <lineage>
        <taxon>Eukaryota</taxon>
        <taxon>Fungi</taxon>
        <taxon>Dikarya</taxon>
        <taxon>Ascomycota</taxon>
        <taxon>Pezizomycotina</taxon>
        <taxon>Eurotiomycetes</taxon>
        <taxon>Eurotiomycetidae</taxon>
        <taxon>Eurotiales</taxon>
        <taxon>Aspergillaceae</taxon>
        <taxon>Penicillium</taxon>
    </lineage>
</organism>
<dbReference type="Pfam" id="PF04488">
    <property type="entry name" value="Gly_transf_sug"/>
    <property type="match status" value="1"/>
</dbReference>
<dbReference type="GeneID" id="81398425"/>
<dbReference type="OrthoDB" id="409543at2759"/>
<dbReference type="PANTHER" id="PTHR46830">
    <property type="entry name" value="TRANSFERASE, PUTATIVE-RELATED"/>
    <property type="match status" value="1"/>
</dbReference>
<dbReference type="SUPFAM" id="SSF53448">
    <property type="entry name" value="Nucleotide-diphospho-sugar transferases"/>
    <property type="match status" value="1"/>
</dbReference>
<keyword evidence="2" id="KW-0812">Transmembrane</keyword>
<sequence>MARHTHHPIFISSTIVAYATAMHRPHLIPKTAALVFLAAALYLSLHIVHIPFPTIFHLSEFEAYDFNATVDEQQCFNNPFPASEPIPKIVHMVWAKNPELNLLTYLAIRSALDSIKPDQLKLHHAGLNDDNPWLRKLQNRITMVPHDLHDEYPKQIQDNWRTPHIADAMRLDILHREGGIYLDMDVISLAPFDHILSTPKQVVLGHEGGDRQGLCNAVILSRPGSPFIRRWIDTYLNFTRSEWNYHSVVLSKKLSLQHRDEVCELPPSVFFWPTWTNRHVRYMHEPITDQQALDFASEIAANGGAMYPDQLAYHAWSHPATKYFQKLTPQLLKEQNTRFNVLVRRFVD</sequence>
<comment type="similarity">
    <text evidence="1">Belongs to the glycosyltransferase 32 family.</text>
</comment>
<feature type="transmembrane region" description="Helical" evidence="2">
    <location>
        <begin position="32"/>
        <end position="52"/>
    </location>
</feature>
<reference evidence="3" key="1">
    <citation type="submission" date="2022-11" db="EMBL/GenBank/DDBJ databases">
        <authorList>
            <person name="Petersen C."/>
        </authorList>
    </citation>
    <scope>NUCLEOTIDE SEQUENCE</scope>
    <source>
        <strain evidence="3">IBT 34128</strain>
    </source>
</reference>